<keyword evidence="1" id="KW-0812">Transmembrane</keyword>
<accession>A0A5N8V3U5</accession>
<name>A0A5N8V3U5_9ACTN</name>
<dbReference type="Proteomes" id="UP000325849">
    <property type="component" value="Unassembled WGS sequence"/>
</dbReference>
<dbReference type="Pfam" id="PF14329">
    <property type="entry name" value="DUF4386"/>
    <property type="match status" value="1"/>
</dbReference>
<feature type="transmembrane region" description="Helical" evidence="1">
    <location>
        <begin position="150"/>
        <end position="172"/>
    </location>
</feature>
<protein>
    <submittedName>
        <fullName evidence="2">DUF4386 domain-containing protein</fullName>
    </submittedName>
</protein>
<evidence type="ECO:0000313" key="3">
    <source>
        <dbReference type="Proteomes" id="UP000325849"/>
    </source>
</evidence>
<dbReference type="AlphaFoldDB" id="A0A5N8V3U5"/>
<keyword evidence="1" id="KW-1133">Transmembrane helix</keyword>
<proteinExistence type="predicted"/>
<comment type="caution">
    <text evidence="2">The sequence shown here is derived from an EMBL/GenBank/DDBJ whole genome shotgun (WGS) entry which is preliminary data.</text>
</comment>
<keyword evidence="3" id="KW-1185">Reference proteome</keyword>
<feature type="transmembrane region" description="Helical" evidence="1">
    <location>
        <begin position="207"/>
        <end position="231"/>
    </location>
</feature>
<feature type="transmembrane region" description="Helical" evidence="1">
    <location>
        <begin position="94"/>
        <end position="120"/>
    </location>
</feature>
<dbReference type="RefSeq" id="WP_152883837.1">
    <property type="nucleotide sequence ID" value="NZ_VJZD01000001.1"/>
</dbReference>
<sequence>MTSTMPTASTAHAHTDGTRNHARATGAFYLVTFVASIPALLLIAPVLDHADYIVGPGADTRVLWGCLLDLISALACVGTAVAVFPVVKRTGEALALGFVTARLVEAAVILIGVVSLLSVITLRQDLAGATGADAATLVTTGKALVAVRDWTFLLGPGFMPAINALLFGTLLYRSRLVPRLIPVTGFVGAPLLLAAGVATFFGHNDQLSAWSFLATLPIAAWELAVGTYLLVKGFRPATLIAGRA</sequence>
<reference evidence="2 3" key="1">
    <citation type="submission" date="2019-07" db="EMBL/GenBank/DDBJ databases">
        <title>New species of Amycolatopsis and Streptomyces.</title>
        <authorList>
            <person name="Duangmal K."/>
            <person name="Teo W.F.A."/>
            <person name="Lipun K."/>
        </authorList>
    </citation>
    <scope>NUCLEOTIDE SEQUENCE [LARGE SCALE GENOMIC DNA]</scope>
    <source>
        <strain evidence="2 3">NBRC 109810</strain>
    </source>
</reference>
<keyword evidence="1" id="KW-0472">Membrane</keyword>
<dbReference type="OrthoDB" id="1176146at2"/>
<feature type="transmembrane region" description="Helical" evidence="1">
    <location>
        <begin position="27"/>
        <end position="47"/>
    </location>
</feature>
<evidence type="ECO:0000313" key="2">
    <source>
        <dbReference type="EMBL" id="MPY29853.1"/>
    </source>
</evidence>
<evidence type="ECO:0000256" key="1">
    <source>
        <dbReference type="SAM" id="Phobius"/>
    </source>
</evidence>
<dbReference type="EMBL" id="VJZD01000001">
    <property type="protein sequence ID" value="MPY29853.1"/>
    <property type="molecule type" value="Genomic_DNA"/>
</dbReference>
<gene>
    <name evidence="2" type="ORF">FNH09_00410</name>
</gene>
<feature type="transmembrane region" description="Helical" evidence="1">
    <location>
        <begin position="62"/>
        <end position="87"/>
    </location>
</feature>
<dbReference type="InterPro" id="IPR025495">
    <property type="entry name" value="DUF4386"/>
</dbReference>
<organism evidence="2 3">
    <name type="scientific">Streptomyces adustus</name>
    <dbReference type="NCBI Taxonomy" id="1609272"/>
    <lineage>
        <taxon>Bacteria</taxon>
        <taxon>Bacillati</taxon>
        <taxon>Actinomycetota</taxon>
        <taxon>Actinomycetes</taxon>
        <taxon>Kitasatosporales</taxon>
        <taxon>Streptomycetaceae</taxon>
        <taxon>Streptomyces</taxon>
    </lineage>
</organism>
<feature type="transmembrane region" description="Helical" evidence="1">
    <location>
        <begin position="179"/>
        <end position="201"/>
    </location>
</feature>